<name>A0A9P7RUN9_9AGAR</name>
<comment type="caution">
    <text evidence="2">The sequence shown here is derived from an EMBL/GenBank/DDBJ whole genome shotgun (WGS) entry which is preliminary data.</text>
</comment>
<evidence type="ECO:0000313" key="3">
    <source>
        <dbReference type="Proteomes" id="UP001049176"/>
    </source>
</evidence>
<protein>
    <submittedName>
        <fullName evidence="2">Uncharacterized protein</fullName>
    </submittedName>
</protein>
<keyword evidence="1" id="KW-1133">Transmembrane helix</keyword>
<sequence>MATQWLEGTGLTSKKKLRPSLVSVDAWVCRGLNIVSFKLGSLWDLGPGISRTIPEAFIPESLVVSLPLTIRPNSEMDTSLNLPSPLVALFFVGWGHILLYGVNTVLFAVGMYLLRQRTVREGTMFLMISSSILFVLASISAVVNTTIVVGGYLSIPLPGNSTTSINLQVCSIIQYVVFHLVDLTAFIVLAYRCFNIWDRRFLVIALPVGIFVAETGVYFYELRRYMKVQQFATLHRLYNFTNQALPFTSATLILAAMANALLTLLIVGRMWWMKRRIQRFMRNGIAGNLPQKYESIIAITMESGMIIPTFFILLTIYNILDAKTGDHDDAIIIMSCMISQVIALAPLIIMVRVGLGLTVERNHVEDSTPLSTMRSSPRSSQVGTFPCGLNIHRDVRVSVSVSPPRESEDVEYNLVLEGRRFNLEV</sequence>
<dbReference type="RefSeq" id="XP_043006584.1">
    <property type="nucleotide sequence ID" value="XM_043156777.1"/>
</dbReference>
<accession>A0A9P7RUN9</accession>
<reference evidence="2" key="1">
    <citation type="journal article" date="2021" name="Genome Biol. Evol.">
        <title>The assembled and annotated genome of the fairy-ring fungus Marasmius oreades.</title>
        <authorList>
            <person name="Hiltunen M."/>
            <person name="Ament-Velasquez S.L."/>
            <person name="Johannesson H."/>
        </authorList>
    </citation>
    <scope>NUCLEOTIDE SEQUENCE</scope>
    <source>
        <strain evidence="2">03SP1</strain>
    </source>
</reference>
<dbReference type="KEGG" id="more:E1B28_011725"/>
<keyword evidence="1" id="KW-0472">Membrane</keyword>
<feature type="transmembrane region" description="Helical" evidence="1">
    <location>
        <begin position="331"/>
        <end position="351"/>
    </location>
</feature>
<gene>
    <name evidence="2" type="ORF">E1B28_011725</name>
</gene>
<dbReference type="AlphaFoldDB" id="A0A9P7RUN9"/>
<evidence type="ECO:0000256" key="1">
    <source>
        <dbReference type="SAM" id="Phobius"/>
    </source>
</evidence>
<feature type="transmembrane region" description="Helical" evidence="1">
    <location>
        <begin position="125"/>
        <end position="152"/>
    </location>
</feature>
<keyword evidence="1" id="KW-0812">Transmembrane</keyword>
<feature type="transmembrane region" description="Helical" evidence="1">
    <location>
        <begin position="201"/>
        <end position="220"/>
    </location>
</feature>
<organism evidence="2 3">
    <name type="scientific">Marasmius oreades</name>
    <name type="common">fairy-ring Marasmius</name>
    <dbReference type="NCBI Taxonomy" id="181124"/>
    <lineage>
        <taxon>Eukaryota</taxon>
        <taxon>Fungi</taxon>
        <taxon>Dikarya</taxon>
        <taxon>Basidiomycota</taxon>
        <taxon>Agaricomycotina</taxon>
        <taxon>Agaricomycetes</taxon>
        <taxon>Agaricomycetidae</taxon>
        <taxon>Agaricales</taxon>
        <taxon>Marasmiineae</taxon>
        <taxon>Marasmiaceae</taxon>
        <taxon>Marasmius</taxon>
    </lineage>
</organism>
<dbReference type="GeneID" id="66080800"/>
<evidence type="ECO:0000313" key="2">
    <source>
        <dbReference type="EMBL" id="KAG7090114.1"/>
    </source>
</evidence>
<feature type="transmembrane region" description="Helical" evidence="1">
    <location>
        <begin position="247"/>
        <end position="272"/>
    </location>
</feature>
<dbReference type="OrthoDB" id="3357408at2759"/>
<proteinExistence type="predicted"/>
<feature type="transmembrane region" description="Helical" evidence="1">
    <location>
        <begin position="293"/>
        <end position="319"/>
    </location>
</feature>
<feature type="transmembrane region" description="Helical" evidence="1">
    <location>
        <begin position="172"/>
        <end position="194"/>
    </location>
</feature>
<dbReference type="EMBL" id="CM032187">
    <property type="protein sequence ID" value="KAG7090114.1"/>
    <property type="molecule type" value="Genomic_DNA"/>
</dbReference>
<keyword evidence="3" id="KW-1185">Reference proteome</keyword>
<dbReference type="Proteomes" id="UP001049176">
    <property type="component" value="Chromosome 7"/>
</dbReference>
<feature type="transmembrane region" description="Helical" evidence="1">
    <location>
        <begin position="86"/>
        <end position="113"/>
    </location>
</feature>